<organism evidence="1">
    <name type="scientific">Culex pipiens</name>
    <name type="common">House mosquito</name>
    <dbReference type="NCBI Taxonomy" id="7175"/>
    <lineage>
        <taxon>Eukaryota</taxon>
        <taxon>Metazoa</taxon>
        <taxon>Ecdysozoa</taxon>
        <taxon>Arthropoda</taxon>
        <taxon>Hexapoda</taxon>
        <taxon>Insecta</taxon>
        <taxon>Pterygota</taxon>
        <taxon>Neoptera</taxon>
        <taxon>Endopterygota</taxon>
        <taxon>Diptera</taxon>
        <taxon>Nematocera</taxon>
        <taxon>Culicoidea</taxon>
        <taxon>Culicidae</taxon>
        <taxon>Culicinae</taxon>
        <taxon>Culicini</taxon>
        <taxon>Culex</taxon>
        <taxon>Culex</taxon>
    </lineage>
</organism>
<accession>A0A8D8AEG3</accession>
<sequence>MSTLAAVALTLDHATPWISTHCSCLSVCFCSSARRRCLAISSVSSFSGTFSNTKRSDEFGKDWNRIVTRSVSSSFFPAVLLPNSRFLDFHSGVSVDLHVVITLVGRAIHFSMVFLTAPVTASS</sequence>
<dbReference type="AlphaFoldDB" id="A0A8D8AEG3"/>
<dbReference type="EMBL" id="HBUE01028697">
    <property type="protein sequence ID" value="CAG6455507.1"/>
    <property type="molecule type" value="Transcribed_RNA"/>
</dbReference>
<evidence type="ECO:0000313" key="1">
    <source>
        <dbReference type="EMBL" id="CAG6455507.1"/>
    </source>
</evidence>
<proteinExistence type="predicted"/>
<reference evidence="1" key="1">
    <citation type="submission" date="2021-05" db="EMBL/GenBank/DDBJ databases">
        <authorList>
            <person name="Alioto T."/>
            <person name="Alioto T."/>
            <person name="Gomez Garrido J."/>
        </authorList>
    </citation>
    <scope>NUCLEOTIDE SEQUENCE</scope>
</reference>
<protein>
    <submittedName>
        <fullName evidence="1">(northern house mosquito) hypothetical protein</fullName>
    </submittedName>
</protein>
<name>A0A8D8AEG3_CULPI</name>